<accession>A0A976UAG5</accession>
<reference evidence="1 2" key="1">
    <citation type="submission" date="2022-05" db="EMBL/GenBank/DDBJ databases">
        <title>Diverse viruses of marine archaea discovered using metagenomics.</title>
        <authorList>
            <person name="Zhou Y."/>
        </authorList>
    </citation>
    <scope>NUCLEOTIDE SEQUENCE [LARGE SCALE GENOMIC DNA]</scope>
    <source>
        <strain evidence="1">YSH_462411</strain>
    </source>
</reference>
<dbReference type="EMBL" id="ON649699">
    <property type="protein sequence ID" value="UVF62296.1"/>
    <property type="molecule type" value="Genomic_DNA"/>
</dbReference>
<evidence type="ECO:0000313" key="1">
    <source>
        <dbReference type="EMBL" id="UVF62296.1"/>
    </source>
</evidence>
<sequence>MKIDNEVLDGLEMEDSSFEHVEWKNHVRKQIISNQDKLQQLKELMLRSDEFEGEPHYQHIKEIIDEK</sequence>
<proteinExistence type="predicted"/>
<organism evidence="1 2">
    <name type="scientific">Nitrososphaeria virus YSH_462411</name>
    <dbReference type="NCBI Taxonomy" id="3071321"/>
    <lineage>
        <taxon>Viruses</taxon>
        <taxon>Duplodnaviria</taxon>
        <taxon>Heunggongvirae</taxon>
        <taxon>Uroviricota</taxon>
        <taxon>Caudoviricetes</taxon>
        <taxon>Juravirales</taxon>
        <taxon>Yangangviridae</taxon>
        <taxon>Nohelivirus</taxon>
        <taxon>Nohelivirus yangshanense</taxon>
    </lineage>
</organism>
<keyword evidence="2" id="KW-1185">Reference proteome</keyword>
<name>A0A976UAG5_9CAUD</name>
<protein>
    <submittedName>
        <fullName evidence="1">Uncharacterized protein</fullName>
    </submittedName>
</protein>
<evidence type="ECO:0000313" key="2">
    <source>
        <dbReference type="Proteomes" id="UP001156919"/>
    </source>
</evidence>
<dbReference type="Proteomes" id="UP001156919">
    <property type="component" value="Segment"/>
</dbReference>